<comment type="caution">
    <text evidence="12">The sequence shown here is derived from an EMBL/GenBank/DDBJ whole genome shotgun (WGS) entry which is preliminary data.</text>
</comment>
<keyword evidence="6 10" id="KW-0732">Signal</keyword>
<dbReference type="FunFam" id="3.40.50.11320:FF:000002">
    <property type="entry name" value="Carboxypeptidase"/>
    <property type="match status" value="1"/>
</dbReference>
<dbReference type="GO" id="GO:0005773">
    <property type="term" value="C:vacuole"/>
    <property type="evidence" value="ECO:0007669"/>
    <property type="project" value="TreeGrafter"/>
</dbReference>
<dbReference type="PRINTS" id="PR00724">
    <property type="entry name" value="CRBOXYPTASEC"/>
</dbReference>
<gene>
    <name evidence="12" type="ORF">NC653_026210</name>
</gene>
<feature type="transmembrane region" description="Helical" evidence="11">
    <location>
        <begin position="672"/>
        <end position="690"/>
    </location>
</feature>
<dbReference type="PROSITE" id="PS00560">
    <property type="entry name" value="CARBOXYPEPT_SER_HIS"/>
    <property type="match status" value="1"/>
</dbReference>
<dbReference type="EMBL" id="JAQIZT010000010">
    <property type="protein sequence ID" value="KAJ6983330.1"/>
    <property type="molecule type" value="Genomic_DNA"/>
</dbReference>
<keyword evidence="5 10" id="KW-0645">Protease</keyword>
<dbReference type="Pfam" id="PF00450">
    <property type="entry name" value="Peptidase_S10"/>
    <property type="match status" value="1"/>
</dbReference>
<keyword evidence="11" id="KW-0812">Transmembrane</keyword>
<comment type="similarity">
    <text evidence="2 10">Belongs to the peptidase S10 family.</text>
</comment>
<dbReference type="GO" id="GO:0016020">
    <property type="term" value="C:membrane"/>
    <property type="evidence" value="ECO:0007669"/>
    <property type="project" value="UniProtKB-SubCell"/>
</dbReference>
<comment type="subcellular location">
    <subcellularLocation>
        <location evidence="1">Secreted</location>
    </subcellularLocation>
</comment>
<dbReference type="Gene3D" id="3.40.50.11320">
    <property type="match status" value="1"/>
</dbReference>
<evidence type="ECO:0000256" key="8">
    <source>
        <dbReference type="ARBA" id="ARBA00023157"/>
    </source>
</evidence>
<protein>
    <recommendedName>
        <fullName evidence="10">Carboxypeptidase</fullName>
        <ecNumber evidence="10">3.4.16.-</ecNumber>
    </recommendedName>
</protein>
<keyword evidence="4 10" id="KW-0121">Carboxypeptidase</keyword>
<organism evidence="12 13">
    <name type="scientific">Populus alba x Populus x berolinensis</name>
    <dbReference type="NCBI Taxonomy" id="444605"/>
    <lineage>
        <taxon>Eukaryota</taxon>
        <taxon>Viridiplantae</taxon>
        <taxon>Streptophyta</taxon>
        <taxon>Embryophyta</taxon>
        <taxon>Tracheophyta</taxon>
        <taxon>Spermatophyta</taxon>
        <taxon>Magnoliopsida</taxon>
        <taxon>eudicotyledons</taxon>
        <taxon>Gunneridae</taxon>
        <taxon>Pentapetalae</taxon>
        <taxon>rosids</taxon>
        <taxon>fabids</taxon>
        <taxon>Malpighiales</taxon>
        <taxon>Salicaceae</taxon>
        <taxon>Saliceae</taxon>
        <taxon>Populus</taxon>
    </lineage>
</organism>
<reference evidence="12" key="1">
    <citation type="journal article" date="2023" name="Mol. Ecol. Resour.">
        <title>Chromosome-level genome assembly of a triploid poplar Populus alba 'Berolinensis'.</title>
        <authorList>
            <person name="Chen S."/>
            <person name="Yu Y."/>
            <person name="Wang X."/>
            <person name="Wang S."/>
            <person name="Zhang T."/>
            <person name="Zhou Y."/>
            <person name="He R."/>
            <person name="Meng N."/>
            <person name="Wang Y."/>
            <person name="Liu W."/>
            <person name="Liu Z."/>
            <person name="Liu J."/>
            <person name="Guo Q."/>
            <person name="Huang H."/>
            <person name="Sederoff R.R."/>
            <person name="Wang G."/>
            <person name="Qu G."/>
            <person name="Chen S."/>
        </authorList>
    </citation>
    <scope>NUCLEOTIDE SEQUENCE</scope>
    <source>
        <strain evidence="12">SC-2020</strain>
    </source>
</reference>
<dbReference type="InterPro" id="IPR001563">
    <property type="entry name" value="Peptidase_S10"/>
</dbReference>
<dbReference type="SUPFAM" id="SSF53474">
    <property type="entry name" value="alpha/beta-Hydrolases"/>
    <property type="match status" value="1"/>
</dbReference>
<feature type="transmembrane region" description="Helical" evidence="11">
    <location>
        <begin position="521"/>
        <end position="547"/>
    </location>
</feature>
<dbReference type="GO" id="GO:0005576">
    <property type="term" value="C:extracellular region"/>
    <property type="evidence" value="ECO:0007669"/>
    <property type="project" value="UniProtKB-SubCell"/>
</dbReference>
<evidence type="ECO:0000313" key="12">
    <source>
        <dbReference type="EMBL" id="KAJ6983330.1"/>
    </source>
</evidence>
<dbReference type="InterPro" id="IPR018202">
    <property type="entry name" value="Ser_caboxypep_ser_AS"/>
</dbReference>
<evidence type="ECO:0000256" key="6">
    <source>
        <dbReference type="ARBA" id="ARBA00022729"/>
    </source>
</evidence>
<dbReference type="InterPro" id="IPR033124">
    <property type="entry name" value="Ser_caboxypep_his_AS"/>
</dbReference>
<dbReference type="Gene3D" id="6.10.250.940">
    <property type="match status" value="1"/>
</dbReference>
<evidence type="ECO:0000256" key="9">
    <source>
        <dbReference type="ARBA" id="ARBA00023180"/>
    </source>
</evidence>
<evidence type="ECO:0000256" key="3">
    <source>
        <dbReference type="ARBA" id="ARBA00022525"/>
    </source>
</evidence>
<dbReference type="PANTHER" id="PTHR11802:SF306">
    <property type="entry name" value="SERINE CARBOXYPEPTIDASE-LIKE 28"/>
    <property type="match status" value="1"/>
</dbReference>
<evidence type="ECO:0000256" key="7">
    <source>
        <dbReference type="ARBA" id="ARBA00022801"/>
    </source>
</evidence>
<proteinExistence type="inferred from homology"/>
<dbReference type="PANTHER" id="PTHR11802">
    <property type="entry name" value="SERINE PROTEASE FAMILY S10 SERINE CARBOXYPEPTIDASE"/>
    <property type="match status" value="1"/>
</dbReference>
<dbReference type="FunFam" id="3.40.50.1820:FF:000013">
    <property type="entry name" value="Carboxypeptidase"/>
    <property type="match status" value="1"/>
</dbReference>
<dbReference type="GO" id="GO:0006508">
    <property type="term" value="P:proteolysis"/>
    <property type="evidence" value="ECO:0007669"/>
    <property type="project" value="UniProtKB-KW"/>
</dbReference>
<feature type="chain" id="PRO_5041769018" description="Carboxypeptidase" evidence="10">
    <location>
        <begin position="28"/>
        <end position="734"/>
    </location>
</feature>
<keyword evidence="3" id="KW-0964">Secreted</keyword>
<keyword evidence="11" id="KW-1133">Transmembrane helix</keyword>
<sequence length="734" mass="83676">MAMHIRTSSRSLLNVLNLAALLLSTIAATNHGHLEEQRRDKIIKLQGQPPNVSFSQFSGYITVDPLAGRALFYWLIEAPKIVKPKSKPLVLWLNGGPGCSSVAYGASEEVGPFRVRPDGKTLHLNPYAWNKVANLLFLDSPAGVGFSYSNTSSDTYTVGDKRTAKDAYTFLVNWFERFPQYKHRPFYIAGESYAGHYIPELSRIIARRNKGVKNPVINFTGFLLGNPLIDDYHDNVGTHEFWWNHGLISDSTYKDLKKFCPNSTFLFPKSECNSALNRAYSEFGDINPYSIYSSPCNQNITFRQYLNHSLPWKFRGNDECVVTYTKKYMNRPEVQRALHANITRIPHPWATCSSIVRRNWSDSPKSMLPIFKQLIAAGIRIWVFSGDTDAILPLTATRYSINALHLQTNISWYAWHDDHHQVGGWSQVYKGLTYVTVRGAGHEVPLTQPPKEMYRFSNTVIGFLNLFTLLASIPIIGGGLWMARSSTTCEGFLQTPLLVVGFVVLIISLAGFIGACFHVAWALWVYLVVMLLLIATLMGLTIFGFVVTSQGGGVEVPGRVYKEYRLEDYSPWLRNRIKDPDYWRTIRSCILGSKTCAKLASWTPLDYLEKDMSPIQSGCCKPPTSCNYNMATAVPQDPDCYRWNNAPTLLCYECDSCKAGVLEDVRRDWRKLSVLNIVMVVLLIGIYSTGCCAFQNTRRAETDYPYGENRMTKVRPRWDYYWWRWWQDKREQLY</sequence>
<evidence type="ECO:0000256" key="2">
    <source>
        <dbReference type="ARBA" id="ARBA00009431"/>
    </source>
</evidence>
<keyword evidence="8" id="KW-1015">Disulfide bond</keyword>
<keyword evidence="13" id="KW-1185">Reference proteome</keyword>
<feature type="signal peptide" evidence="10">
    <location>
        <begin position="1"/>
        <end position="27"/>
    </location>
</feature>
<accession>A0AAD6Q9Z7</accession>
<keyword evidence="11" id="KW-0472">Membrane</keyword>
<evidence type="ECO:0000256" key="5">
    <source>
        <dbReference type="ARBA" id="ARBA00022670"/>
    </source>
</evidence>
<dbReference type="InterPro" id="IPR029058">
    <property type="entry name" value="AB_hydrolase_fold"/>
</dbReference>
<keyword evidence="9" id="KW-0325">Glycoprotein</keyword>
<evidence type="ECO:0000256" key="10">
    <source>
        <dbReference type="RuleBase" id="RU361156"/>
    </source>
</evidence>
<dbReference type="GO" id="GO:0004185">
    <property type="term" value="F:serine-type carboxypeptidase activity"/>
    <property type="evidence" value="ECO:0007669"/>
    <property type="project" value="UniProtKB-UniRule"/>
</dbReference>
<keyword evidence="7 10" id="KW-0378">Hydrolase</keyword>
<dbReference type="Proteomes" id="UP001164929">
    <property type="component" value="Chromosome 10"/>
</dbReference>
<evidence type="ECO:0000256" key="1">
    <source>
        <dbReference type="ARBA" id="ARBA00004613"/>
    </source>
</evidence>
<feature type="transmembrane region" description="Helical" evidence="11">
    <location>
        <begin position="495"/>
        <end position="515"/>
    </location>
</feature>
<dbReference type="AlphaFoldDB" id="A0AAD6Q9Z7"/>
<evidence type="ECO:0000256" key="4">
    <source>
        <dbReference type="ARBA" id="ARBA00022645"/>
    </source>
</evidence>
<name>A0AAD6Q9Z7_9ROSI</name>
<evidence type="ECO:0000256" key="11">
    <source>
        <dbReference type="SAM" id="Phobius"/>
    </source>
</evidence>
<feature type="transmembrane region" description="Helical" evidence="11">
    <location>
        <begin position="460"/>
        <end position="483"/>
    </location>
</feature>
<dbReference type="Gene3D" id="3.40.50.1820">
    <property type="entry name" value="alpha/beta hydrolase"/>
    <property type="match status" value="1"/>
</dbReference>
<dbReference type="EC" id="3.4.16.-" evidence="10"/>
<evidence type="ECO:0000313" key="13">
    <source>
        <dbReference type="Proteomes" id="UP001164929"/>
    </source>
</evidence>
<dbReference type="PROSITE" id="PS00131">
    <property type="entry name" value="CARBOXYPEPT_SER_SER"/>
    <property type="match status" value="1"/>
</dbReference>